<protein>
    <recommendedName>
        <fullName evidence="6">Protein-serine/threonine kinase</fullName>
        <ecNumber evidence="6">2.7.11.-</ecNumber>
    </recommendedName>
</protein>
<dbReference type="EC" id="2.7.11.-" evidence="6"/>
<dbReference type="EMBL" id="JACGCM010000926">
    <property type="protein sequence ID" value="KAF6164523.1"/>
    <property type="molecule type" value="Genomic_DNA"/>
</dbReference>
<reference evidence="8 9" key="1">
    <citation type="journal article" date="2020" name="IScience">
        <title>Genome Sequencing of the Endangered Kingdonia uniflora (Circaeasteraceae, Ranunculales) Reveals Potential Mechanisms of Evolutionary Specialization.</title>
        <authorList>
            <person name="Sun Y."/>
            <person name="Deng T."/>
            <person name="Zhang A."/>
            <person name="Moore M.J."/>
            <person name="Landis J.B."/>
            <person name="Lin N."/>
            <person name="Zhang H."/>
            <person name="Zhang X."/>
            <person name="Huang J."/>
            <person name="Zhang X."/>
            <person name="Sun H."/>
            <person name="Wang H."/>
        </authorList>
    </citation>
    <scope>NUCLEOTIDE SEQUENCE [LARGE SCALE GENOMIC DNA]</scope>
    <source>
        <strain evidence="8">TB1705</strain>
        <tissue evidence="8">Leaf</tissue>
    </source>
</reference>
<keyword evidence="3 6" id="KW-0418">Kinase</keyword>
<sequence length="71" mass="7957">MSRIGVQMLIGQHMALHDPNPQPNCIGYIHTKMSHVDVARNASEDSRYICLREYGSAPKINIYGDPSITFP</sequence>
<dbReference type="GO" id="GO:0004740">
    <property type="term" value="F:pyruvate dehydrogenase (acetyl-transferring) kinase activity"/>
    <property type="evidence" value="ECO:0007669"/>
    <property type="project" value="UniProtKB-EC"/>
</dbReference>
<evidence type="ECO:0000313" key="8">
    <source>
        <dbReference type="EMBL" id="KAF6164523.1"/>
    </source>
</evidence>
<evidence type="ECO:0000256" key="6">
    <source>
        <dbReference type="RuleBase" id="RU366032"/>
    </source>
</evidence>
<dbReference type="PANTHER" id="PTHR11947:SF3">
    <property type="entry name" value="[PYRUVATE DEHYDROGENASE (ACETYL-TRANSFERRING)] KINASE, MITOCHONDRIAL"/>
    <property type="match status" value="1"/>
</dbReference>
<evidence type="ECO:0000256" key="2">
    <source>
        <dbReference type="ARBA" id="ARBA00022741"/>
    </source>
</evidence>
<keyword evidence="2 6" id="KW-0547">Nucleotide-binding</keyword>
<evidence type="ECO:0000256" key="3">
    <source>
        <dbReference type="ARBA" id="ARBA00022777"/>
    </source>
</evidence>
<organism evidence="8 9">
    <name type="scientific">Kingdonia uniflora</name>
    <dbReference type="NCBI Taxonomy" id="39325"/>
    <lineage>
        <taxon>Eukaryota</taxon>
        <taxon>Viridiplantae</taxon>
        <taxon>Streptophyta</taxon>
        <taxon>Embryophyta</taxon>
        <taxon>Tracheophyta</taxon>
        <taxon>Spermatophyta</taxon>
        <taxon>Magnoliopsida</taxon>
        <taxon>Ranunculales</taxon>
        <taxon>Circaeasteraceae</taxon>
        <taxon>Kingdonia</taxon>
    </lineage>
</organism>
<evidence type="ECO:0000256" key="4">
    <source>
        <dbReference type="ARBA" id="ARBA00022840"/>
    </source>
</evidence>
<gene>
    <name evidence="8" type="ORF">GIB67_025349</name>
</gene>
<evidence type="ECO:0000259" key="7">
    <source>
        <dbReference type="Pfam" id="PF10436"/>
    </source>
</evidence>
<dbReference type="Proteomes" id="UP000541444">
    <property type="component" value="Unassembled WGS sequence"/>
</dbReference>
<keyword evidence="1 6" id="KW-0808">Transferase</keyword>
<dbReference type="OrthoDB" id="241648at2759"/>
<dbReference type="GO" id="GO:0005524">
    <property type="term" value="F:ATP binding"/>
    <property type="evidence" value="ECO:0007669"/>
    <property type="project" value="UniProtKB-UniRule"/>
</dbReference>
<evidence type="ECO:0000313" key="9">
    <source>
        <dbReference type="Proteomes" id="UP000541444"/>
    </source>
</evidence>
<keyword evidence="4 6" id="KW-0067">ATP-binding</keyword>
<dbReference type="InterPro" id="IPR018955">
    <property type="entry name" value="BCDHK/PDK_N"/>
</dbReference>
<name>A0A7J7NBP9_9MAGN</name>
<evidence type="ECO:0000256" key="1">
    <source>
        <dbReference type="ARBA" id="ARBA00022679"/>
    </source>
</evidence>
<dbReference type="InterPro" id="IPR039028">
    <property type="entry name" value="BCKD/PDK"/>
</dbReference>
<dbReference type="InterPro" id="IPR036784">
    <property type="entry name" value="AK/P_DHK_N_sf"/>
</dbReference>
<comment type="subcellular location">
    <subcellularLocation>
        <location evidence="6">Mitochondrion matrix</location>
    </subcellularLocation>
</comment>
<feature type="domain" description="Branched-chain alpha-ketoacid dehydrogenase kinase/Pyruvate dehydrogenase kinase N-terminal" evidence="7">
    <location>
        <begin position="1"/>
        <end position="30"/>
    </location>
</feature>
<dbReference type="PANTHER" id="PTHR11947">
    <property type="entry name" value="PYRUVATE DEHYDROGENASE KINASE"/>
    <property type="match status" value="1"/>
</dbReference>
<dbReference type="Pfam" id="PF10436">
    <property type="entry name" value="BCDHK_Adom3"/>
    <property type="match status" value="1"/>
</dbReference>
<comment type="caution">
    <text evidence="8">The sequence shown here is derived from an EMBL/GenBank/DDBJ whole genome shotgun (WGS) entry which is preliminary data.</text>
</comment>
<keyword evidence="9" id="KW-1185">Reference proteome</keyword>
<keyword evidence="6" id="KW-0496">Mitochondrion</keyword>
<dbReference type="Gene3D" id="1.20.140.20">
    <property type="entry name" value="Alpha-ketoacid/pyruvate dehydrogenase kinase, N-terminal domain"/>
    <property type="match status" value="1"/>
</dbReference>
<dbReference type="AlphaFoldDB" id="A0A7J7NBP9"/>
<dbReference type="GO" id="GO:0010906">
    <property type="term" value="P:regulation of glucose metabolic process"/>
    <property type="evidence" value="ECO:0007669"/>
    <property type="project" value="TreeGrafter"/>
</dbReference>
<proteinExistence type="inferred from homology"/>
<dbReference type="GO" id="GO:0005759">
    <property type="term" value="C:mitochondrial matrix"/>
    <property type="evidence" value="ECO:0007669"/>
    <property type="project" value="UniProtKB-SubCell"/>
</dbReference>
<comment type="catalytic activity">
    <reaction evidence="5">
        <text>L-seryl-[pyruvate dehydrogenase E1 alpha subunit] + ATP = O-phospho-L-seryl-[pyruvate dehydrogenase E1 alpha subunit] + ADP + H(+)</text>
        <dbReference type="Rhea" id="RHEA:23052"/>
        <dbReference type="Rhea" id="RHEA-COMP:13689"/>
        <dbReference type="Rhea" id="RHEA-COMP:13690"/>
        <dbReference type="ChEBI" id="CHEBI:15378"/>
        <dbReference type="ChEBI" id="CHEBI:29999"/>
        <dbReference type="ChEBI" id="CHEBI:30616"/>
        <dbReference type="ChEBI" id="CHEBI:83421"/>
        <dbReference type="ChEBI" id="CHEBI:456216"/>
        <dbReference type="EC" id="2.7.11.2"/>
    </reaction>
</comment>
<comment type="similarity">
    <text evidence="6">Belongs to the PDK/BCKDK protein kinase family.</text>
</comment>
<accession>A0A7J7NBP9</accession>
<evidence type="ECO:0000256" key="5">
    <source>
        <dbReference type="ARBA" id="ARBA00048201"/>
    </source>
</evidence>